<dbReference type="HOGENOM" id="CLU_086402_0_0_1"/>
<dbReference type="Proteomes" id="UP000028045">
    <property type="component" value="Unassembled WGS sequence"/>
</dbReference>
<keyword evidence="1" id="KW-0732">Signal</keyword>
<name>A0A084AIC3_STACB</name>
<feature type="signal peptide" evidence="1">
    <location>
        <begin position="1"/>
        <end position="24"/>
    </location>
</feature>
<keyword evidence="3" id="KW-1185">Reference proteome</keyword>
<dbReference type="EMBL" id="KL648716">
    <property type="protein sequence ID" value="KEY65052.1"/>
    <property type="molecule type" value="Genomic_DNA"/>
</dbReference>
<dbReference type="PANTHER" id="PTHR40640:SF1">
    <property type="entry name" value="ANCHORED GLYCOPROTEIN, PUTATIVE (AFU_ORTHOLOGUE AFUA_8G04860)-RELATED"/>
    <property type="match status" value="1"/>
</dbReference>
<dbReference type="AlphaFoldDB" id="A0A084AIC3"/>
<organism evidence="2 3">
    <name type="scientific">Stachybotrys chartarum (strain CBS 109288 / IBT 7711)</name>
    <name type="common">Toxic black mold</name>
    <name type="synonym">Stilbospora chartarum</name>
    <dbReference type="NCBI Taxonomy" id="1280523"/>
    <lineage>
        <taxon>Eukaryota</taxon>
        <taxon>Fungi</taxon>
        <taxon>Dikarya</taxon>
        <taxon>Ascomycota</taxon>
        <taxon>Pezizomycotina</taxon>
        <taxon>Sordariomycetes</taxon>
        <taxon>Hypocreomycetidae</taxon>
        <taxon>Hypocreales</taxon>
        <taxon>Stachybotryaceae</taxon>
        <taxon>Stachybotrys</taxon>
    </lineage>
</organism>
<dbReference type="PANTHER" id="PTHR40640">
    <property type="entry name" value="ANCHORED GLYCOPROTEIN, PUTATIVE (AFU_ORTHOLOGUE AFUA_8G04860)-RELATED"/>
    <property type="match status" value="1"/>
</dbReference>
<evidence type="ECO:0000256" key="1">
    <source>
        <dbReference type="SAM" id="SignalP"/>
    </source>
</evidence>
<gene>
    <name evidence="2" type="ORF">S7711_08442</name>
</gene>
<protein>
    <submittedName>
        <fullName evidence="2">Uncharacterized protein</fullName>
    </submittedName>
</protein>
<accession>A0A084AIC3</accession>
<reference evidence="2 3" key="1">
    <citation type="journal article" date="2014" name="BMC Genomics">
        <title>Comparative genome sequencing reveals chemotype-specific gene clusters in the toxigenic black mold Stachybotrys.</title>
        <authorList>
            <person name="Semeiks J."/>
            <person name="Borek D."/>
            <person name="Otwinowski Z."/>
            <person name="Grishin N.V."/>
        </authorList>
    </citation>
    <scope>NUCLEOTIDE SEQUENCE [LARGE SCALE GENOMIC DNA]</scope>
    <source>
        <strain evidence="3">CBS 109288 / IBT 7711</strain>
    </source>
</reference>
<feature type="chain" id="PRO_5001770906" evidence="1">
    <location>
        <begin position="25"/>
        <end position="224"/>
    </location>
</feature>
<proteinExistence type="predicted"/>
<evidence type="ECO:0000313" key="3">
    <source>
        <dbReference type="Proteomes" id="UP000028045"/>
    </source>
</evidence>
<dbReference type="OrthoDB" id="4991875at2759"/>
<sequence length="224" mass="23581">MLAPAVKHRLSLLAVLALAGTCWADDGDDIRPTAVTTAPVFLPYYDEESWSIVRGSILESNATARETTYTIFCPVQTPPSCDLSLEFPFIIVEGPDTVDFHGTLTSTYIADLGCDLEGTTEATCSGYSSYASGFTNGPHTGPTEFSWTTTLAQSEVEWGILTMAEIPETTDNALHITAPVVDGPTVAVTDLLAVPTGSAATANVQALLTTSVAFASTLLAVLLL</sequence>
<evidence type="ECO:0000313" key="2">
    <source>
        <dbReference type="EMBL" id="KEY65052.1"/>
    </source>
</evidence>